<dbReference type="PANTHER" id="PTHR34846">
    <property type="entry name" value="4-CARBOXYMUCONOLACTONE DECARBOXYLASE FAMILY PROTEIN (AFU_ORTHOLOGUE AFUA_6G11590)"/>
    <property type="match status" value="1"/>
</dbReference>
<dbReference type="EMBL" id="CAXAMM010023669">
    <property type="protein sequence ID" value="CAK9053965.1"/>
    <property type="molecule type" value="Genomic_DNA"/>
</dbReference>
<keyword evidence="2" id="KW-1185">Reference proteome</keyword>
<evidence type="ECO:0008006" key="3">
    <source>
        <dbReference type="Google" id="ProtNLM"/>
    </source>
</evidence>
<protein>
    <recommendedName>
        <fullName evidence="3">Carboxymuconolactone decarboxylase-like domain-containing protein</fullName>
    </recommendedName>
</protein>
<dbReference type="InterPro" id="IPR029032">
    <property type="entry name" value="AhpD-like"/>
</dbReference>
<reference evidence="1 2" key="1">
    <citation type="submission" date="2024-02" db="EMBL/GenBank/DDBJ databases">
        <authorList>
            <person name="Chen Y."/>
            <person name="Shah S."/>
            <person name="Dougan E. K."/>
            <person name="Thang M."/>
            <person name="Chan C."/>
        </authorList>
    </citation>
    <scope>NUCLEOTIDE SEQUENCE [LARGE SCALE GENOMIC DNA]</scope>
</reference>
<sequence>MSPKALSRLPELLPSKLSPAQKKLYDQIAAGAKDSSGRPLKTRVNEETGGLLGPFNAFLRSPQLGADVALLAEHLRFGELECSQRLLEICILRTVQRTGALYALWSHQKLAAAAGVASEIIKECKSLLSTEEAAALALCDELLQPGMVVSEATYSAALAVLGERRGFEVSVTAGFYLLLSAVLKTFDVRPPEDLPQSKL</sequence>
<dbReference type="Proteomes" id="UP001642464">
    <property type="component" value="Unassembled WGS sequence"/>
</dbReference>
<accession>A0ABP0MR59</accession>
<name>A0ABP0MR59_9DINO</name>
<evidence type="ECO:0000313" key="1">
    <source>
        <dbReference type="EMBL" id="CAK9053965.1"/>
    </source>
</evidence>
<dbReference type="Gene3D" id="1.20.1290.10">
    <property type="entry name" value="AhpD-like"/>
    <property type="match status" value="1"/>
</dbReference>
<dbReference type="PANTHER" id="PTHR34846:SF11">
    <property type="entry name" value="4-CARBOXYMUCONOLACTONE DECARBOXYLASE FAMILY PROTEIN (AFU_ORTHOLOGUE AFUA_6G11590)"/>
    <property type="match status" value="1"/>
</dbReference>
<comment type="caution">
    <text evidence="1">The sequence shown here is derived from an EMBL/GenBank/DDBJ whole genome shotgun (WGS) entry which is preliminary data.</text>
</comment>
<organism evidence="1 2">
    <name type="scientific">Durusdinium trenchii</name>
    <dbReference type="NCBI Taxonomy" id="1381693"/>
    <lineage>
        <taxon>Eukaryota</taxon>
        <taxon>Sar</taxon>
        <taxon>Alveolata</taxon>
        <taxon>Dinophyceae</taxon>
        <taxon>Suessiales</taxon>
        <taxon>Symbiodiniaceae</taxon>
        <taxon>Durusdinium</taxon>
    </lineage>
</organism>
<gene>
    <name evidence="1" type="ORF">SCF082_LOCUS29352</name>
</gene>
<evidence type="ECO:0000313" key="2">
    <source>
        <dbReference type="Proteomes" id="UP001642464"/>
    </source>
</evidence>
<proteinExistence type="predicted"/>
<dbReference type="SUPFAM" id="SSF69118">
    <property type="entry name" value="AhpD-like"/>
    <property type="match status" value="1"/>
</dbReference>